<dbReference type="EMBL" id="CM034408">
    <property type="protein sequence ID" value="KAJ0172249.1"/>
    <property type="molecule type" value="Genomic_DNA"/>
</dbReference>
<evidence type="ECO:0000313" key="2">
    <source>
        <dbReference type="Proteomes" id="UP000824533"/>
    </source>
</evidence>
<name>A0ACC1CKY2_9NEOP</name>
<accession>A0ACC1CKY2</accession>
<protein>
    <submittedName>
        <fullName evidence="1">Uncharacterized protein</fullName>
    </submittedName>
</protein>
<keyword evidence="2" id="KW-1185">Reference proteome</keyword>
<gene>
    <name evidence="1" type="ORF">K1T71_012222</name>
</gene>
<reference evidence="1 2" key="1">
    <citation type="journal article" date="2021" name="Front. Genet.">
        <title>Chromosome-Level Genome Assembly Reveals Significant Gene Expansion in the Toll and IMD Signaling Pathways of Dendrolimus kikuchii.</title>
        <authorList>
            <person name="Zhou J."/>
            <person name="Wu P."/>
            <person name="Xiong Z."/>
            <person name="Liu N."/>
            <person name="Zhao N."/>
            <person name="Ji M."/>
            <person name="Qiu Y."/>
            <person name="Yang B."/>
        </authorList>
    </citation>
    <scope>NUCLEOTIDE SEQUENCE [LARGE SCALE GENOMIC DNA]</scope>
    <source>
        <strain evidence="1">Ann1</strain>
    </source>
</reference>
<sequence>MWKYVTRRIRDTFERTANQFEKRSGAGVVNTPGNITEEKNKRSGPPCRWYSPQGCWNSHYNSNDTNSNKWNFDSLNKTWIGAITWSSALVIGWYASQIIHLKFKYQRPGHPKICPTVNTIFETVRPYITNVNKHPLCFNSTSKIEKVVENFTPTVHLISNEQTHKNSTASSGASASPDNSDDALGDVLNSIENRLGLAAIENGQLQDGLNLLRSAANRQHPPALYNLALCYEMGLGVKVDEKVAMEMYRSAAALQHPGALYNLGIYYGQGRGGLQRDPEMATRLLRLAAVQGQQDAIDALKALEVEEKTSTPFKGVDLWNDHPNTFMQSDIIPAPSTLFVENVNYMQSQNGDTLVY</sequence>
<proteinExistence type="predicted"/>
<comment type="caution">
    <text evidence="1">The sequence shown here is derived from an EMBL/GenBank/DDBJ whole genome shotgun (WGS) entry which is preliminary data.</text>
</comment>
<dbReference type="Proteomes" id="UP000824533">
    <property type="component" value="Linkage Group LG22"/>
</dbReference>
<organism evidence="1 2">
    <name type="scientific">Dendrolimus kikuchii</name>
    <dbReference type="NCBI Taxonomy" id="765133"/>
    <lineage>
        <taxon>Eukaryota</taxon>
        <taxon>Metazoa</taxon>
        <taxon>Ecdysozoa</taxon>
        <taxon>Arthropoda</taxon>
        <taxon>Hexapoda</taxon>
        <taxon>Insecta</taxon>
        <taxon>Pterygota</taxon>
        <taxon>Neoptera</taxon>
        <taxon>Endopterygota</taxon>
        <taxon>Lepidoptera</taxon>
        <taxon>Glossata</taxon>
        <taxon>Ditrysia</taxon>
        <taxon>Bombycoidea</taxon>
        <taxon>Lasiocampidae</taxon>
        <taxon>Dendrolimus</taxon>
    </lineage>
</organism>
<evidence type="ECO:0000313" key="1">
    <source>
        <dbReference type="EMBL" id="KAJ0172249.1"/>
    </source>
</evidence>